<dbReference type="InterPro" id="IPR001357">
    <property type="entry name" value="BRCT_dom"/>
</dbReference>
<keyword evidence="3" id="KW-1185">Reference proteome</keyword>
<dbReference type="EMBL" id="JARKIB010000021">
    <property type="protein sequence ID" value="KAJ7767807.1"/>
    <property type="molecule type" value="Genomic_DNA"/>
</dbReference>
<dbReference type="PANTHER" id="PTHR47667">
    <property type="entry name" value="REGULATOR OF TY1 TRANSPOSITION PROTEIN 107"/>
    <property type="match status" value="1"/>
</dbReference>
<dbReference type="InterPro" id="IPR053036">
    <property type="entry name" value="CellCycle_DNARepair_Reg"/>
</dbReference>
<gene>
    <name evidence="2" type="ORF">B0H16DRAFT_1882486</name>
</gene>
<evidence type="ECO:0000313" key="3">
    <source>
        <dbReference type="Proteomes" id="UP001215598"/>
    </source>
</evidence>
<name>A0AAD7NMC8_9AGAR</name>
<dbReference type="PANTHER" id="PTHR47667:SF1">
    <property type="entry name" value="REGULATOR OF TY1 TRANSPOSITION PROTEIN 107"/>
    <property type="match status" value="1"/>
</dbReference>
<dbReference type="PROSITE" id="PS50172">
    <property type="entry name" value="BRCT"/>
    <property type="match status" value="2"/>
</dbReference>
<feature type="domain" description="BRCT" evidence="1">
    <location>
        <begin position="90"/>
        <end position="176"/>
    </location>
</feature>
<evidence type="ECO:0000313" key="2">
    <source>
        <dbReference type="EMBL" id="KAJ7767807.1"/>
    </source>
</evidence>
<comment type="caution">
    <text evidence="2">The sequence shown here is derived from an EMBL/GenBank/DDBJ whole genome shotgun (WGS) entry which is preliminary data.</text>
</comment>
<sequence length="491" mass="54858">MALPIFKGVKYYIDACSDAEQIARLLDIHGGKPTQTRKFATRIIVEPARFKMCAREKEKEGSKAILVTPEWVYSSVKAGDKQPPNYYSPDPSMFFSSVIISAVGLSDSQAASISAEVARRGGQWVTAITDNVTHLISKTELDFPASNSFHPLHVSHRWVLECLVQGFLLPAAPFEFSPSHEHNNPFFSAARRFCQSILSQTNVHTTISISRRTIRLRGPRLPVLPFEMLSTIFIEFRDITLDSSHPMAALLPISQVSGRWRTIAHSTTALWVNTTLEFHAQERFDRLHQLIVQWAARSQPRPLSVTVRSCYPATENPIIHFILSHASRIRDLSLNLPEDHFHPLLKAPVGSFPVLEALTLTIIQKEHTIYDPTSGLSRAEYFRYPPEYNDDPDVGTLWDALHPQLNVLANLPSLRTITIDSGGGCTDLDLHMFPLFWHNLSTIDLSSLSINILDTAYLLPLCTGTQTLKFVTNADMGVSMPVPAINPTCAV</sequence>
<dbReference type="SMART" id="SM00292">
    <property type="entry name" value="BRCT"/>
    <property type="match status" value="2"/>
</dbReference>
<dbReference type="SUPFAM" id="SSF52113">
    <property type="entry name" value="BRCT domain"/>
    <property type="match status" value="2"/>
</dbReference>
<dbReference type="Proteomes" id="UP001215598">
    <property type="component" value="Unassembled WGS sequence"/>
</dbReference>
<organism evidence="2 3">
    <name type="scientific">Mycena metata</name>
    <dbReference type="NCBI Taxonomy" id="1033252"/>
    <lineage>
        <taxon>Eukaryota</taxon>
        <taxon>Fungi</taxon>
        <taxon>Dikarya</taxon>
        <taxon>Basidiomycota</taxon>
        <taxon>Agaricomycotina</taxon>
        <taxon>Agaricomycetes</taxon>
        <taxon>Agaricomycetidae</taxon>
        <taxon>Agaricales</taxon>
        <taxon>Marasmiineae</taxon>
        <taxon>Mycenaceae</taxon>
        <taxon>Mycena</taxon>
    </lineage>
</organism>
<proteinExistence type="predicted"/>
<protein>
    <recommendedName>
        <fullName evidence="1">BRCT domain-containing protein</fullName>
    </recommendedName>
</protein>
<evidence type="ECO:0000259" key="1">
    <source>
        <dbReference type="PROSITE" id="PS50172"/>
    </source>
</evidence>
<accession>A0AAD7NMC8</accession>
<dbReference type="InterPro" id="IPR036420">
    <property type="entry name" value="BRCT_dom_sf"/>
</dbReference>
<dbReference type="Gene3D" id="3.40.50.10190">
    <property type="entry name" value="BRCT domain"/>
    <property type="match status" value="2"/>
</dbReference>
<dbReference type="AlphaFoldDB" id="A0AAD7NMC8"/>
<reference evidence="2" key="1">
    <citation type="submission" date="2023-03" db="EMBL/GenBank/DDBJ databases">
        <title>Massive genome expansion in bonnet fungi (Mycena s.s.) driven by repeated elements and novel gene families across ecological guilds.</title>
        <authorList>
            <consortium name="Lawrence Berkeley National Laboratory"/>
            <person name="Harder C.B."/>
            <person name="Miyauchi S."/>
            <person name="Viragh M."/>
            <person name="Kuo A."/>
            <person name="Thoen E."/>
            <person name="Andreopoulos B."/>
            <person name="Lu D."/>
            <person name="Skrede I."/>
            <person name="Drula E."/>
            <person name="Henrissat B."/>
            <person name="Morin E."/>
            <person name="Kohler A."/>
            <person name="Barry K."/>
            <person name="LaButti K."/>
            <person name="Morin E."/>
            <person name="Salamov A."/>
            <person name="Lipzen A."/>
            <person name="Mereny Z."/>
            <person name="Hegedus B."/>
            <person name="Baldrian P."/>
            <person name="Stursova M."/>
            <person name="Weitz H."/>
            <person name="Taylor A."/>
            <person name="Grigoriev I.V."/>
            <person name="Nagy L.G."/>
            <person name="Martin F."/>
            <person name="Kauserud H."/>
        </authorList>
    </citation>
    <scope>NUCLEOTIDE SEQUENCE</scope>
    <source>
        <strain evidence="2">CBHHK182m</strain>
    </source>
</reference>
<feature type="domain" description="BRCT" evidence="1">
    <location>
        <begin position="1"/>
        <end position="89"/>
    </location>
</feature>